<name>A0A8K0X7S5_9PEZI</name>
<gene>
    <name evidence="2" type="ORF">B0T11DRAFT_323195</name>
</gene>
<evidence type="ECO:0000313" key="2">
    <source>
        <dbReference type="EMBL" id="KAH7375122.1"/>
    </source>
</evidence>
<organism evidence="2 3">
    <name type="scientific">Plectosphaerella cucumerina</name>
    <dbReference type="NCBI Taxonomy" id="40658"/>
    <lineage>
        <taxon>Eukaryota</taxon>
        <taxon>Fungi</taxon>
        <taxon>Dikarya</taxon>
        <taxon>Ascomycota</taxon>
        <taxon>Pezizomycotina</taxon>
        <taxon>Sordariomycetes</taxon>
        <taxon>Hypocreomycetidae</taxon>
        <taxon>Glomerellales</taxon>
        <taxon>Plectosphaerellaceae</taxon>
        <taxon>Plectosphaerella</taxon>
    </lineage>
</organism>
<protein>
    <submittedName>
        <fullName evidence="2">Uncharacterized protein</fullName>
    </submittedName>
</protein>
<proteinExistence type="predicted"/>
<keyword evidence="1" id="KW-0732">Signal</keyword>
<comment type="caution">
    <text evidence="2">The sequence shown here is derived from an EMBL/GenBank/DDBJ whole genome shotgun (WGS) entry which is preliminary data.</text>
</comment>
<feature type="chain" id="PRO_5035455822" evidence="1">
    <location>
        <begin position="23"/>
        <end position="232"/>
    </location>
</feature>
<accession>A0A8K0X7S5</accession>
<evidence type="ECO:0000313" key="3">
    <source>
        <dbReference type="Proteomes" id="UP000813385"/>
    </source>
</evidence>
<evidence type="ECO:0000256" key="1">
    <source>
        <dbReference type="SAM" id="SignalP"/>
    </source>
</evidence>
<dbReference type="PANTHER" id="PTHR40640">
    <property type="entry name" value="ANCHORED GLYCOPROTEIN, PUTATIVE (AFU_ORTHOLOGUE AFUA_8G04860)-RELATED"/>
    <property type="match status" value="1"/>
</dbReference>
<dbReference type="Proteomes" id="UP000813385">
    <property type="component" value="Unassembled WGS sequence"/>
</dbReference>
<dbReference type="AlphaFoldDB" id="A0A8K0X7S5"/>
<keyword evidence="3" id="KW-1185">Reference proteome</keyword>
<sequence length="232" mass="24612">MRYPQAALLLLSLCLFPGSGLADDDSPVTVPVFLPYYSTKSWSLVRGSIITSDDVETTYTIFCAPQTPLSCNLALNFPFIFAEGNNTMRFEGTQASTYTANLGCSLEGTTLAACSAYSSLKSGFTVGIYTGPTEISWSSTLSGSEVQWGTLTLADEPTQTKAVPGDPDPQVTGDTIFEDPFEDTTSHETVNAQPPVNKQGKGALATGTKLLAALGTILANHMFKCRDLIPAG</sequence>
<reference evidence="2" key="1">
    <citation type="journal article" date="2021" name="Nat. Commun.">
        <title>Genetic determinants of endophytism in the Arabidopsis root mycobiome.</title>
        <authorList>
            <person name="Mesny F."/>
            <person name="Miyauchi S."/>
            <person name="Thiergart T."/>
            <person name="Pickel B."/>
            <person name="Atanasova L."/>
            <person name="Karlsson M."/>
            <person name="Huettel B."/>
            <person name="Barry K.W."/>
            <person name="Haridas S."/>
            <person name="Chen C."/>
            <person name="Bauer D."/>
            <person name="Andreopoulos W."/>
            <person name="Pangilinan J."/>
            <person name="LaButti K."/>
            <person name="Riley R."/>
            <person name="Lipzen A."/>
            <person name="Clum A."/>
            <person name="Drula E."/>
            <person name="Henrissat B."/>
            <person name="Kohler A."/>
            <person name="Grigoriev I.V."/>
            <person name="Martin F.M."/>
            <person name="Hacquard S."/>
        </authorList>
    </citation>
    <scope>NUCLEOTIDE SEQUENCE</scope>
    <source>
        <strain evidence="2">MPI-CAGE-AT-0016</strain>
    </source>
</reference>
<dbReference type="PANTHER" id="PTHR40640:SF1">
    <property type="entry name" value="ANCHORED GLYCOPROTEIN, PUTATIVE (AFU_ORTHOLOGUE AFUA_8G04860)-RELATED"/>
    <property type="match status" value="1"/>
</dbReference>
<dbReference type="EMBL" id="JAGPXD010000001">
    <property type="protein sequence ID" value="KAH7375122.1"/>
    <property type="molecule type" value="Genomic_DNA"/>
</dbReference>
<feature type="signal peptide" evidence="1">
    <location>
        <begin position="1"/>
        <end position="22"/>
    </location>
</feature>
<dbReference type="OrthoDB" id="4991875at2759"/>